<dbReference type="OrthoDB" id="8194670at2759"/>
<organism evidence="6 7">
    <name type="scientific">Ignelater luminosus</name>
    <name type="common">Cucubano</name>
    <name type="synonym">Pyrophorus luminosus</name>
    <dbReference type="NCBI Taxonomy" id="2038154"/>
    <lineage>
        <taxon>Eukaryota</taxon>
        <taxon>Metazoa</taxon>
        <taxon>Ecdysozoa</taxon>
        <taxon>Arthropoda</taxon>
        <taxon>Hexapoda</taxon>
        <taxon>Insecta</taxon>
        <taxon>Pterygota</taxon>
        <taxon>Neoptera</taxon>
        <taxon>Endopterygota</taxon>
        <taxon>Coleoptera</taxon>
        <taxon>Polyphaga</taxon>
        <taxon>Elateriformia</taxon>
        <taxon>Elateroidea</taxon>
        <taxon>Elateridae</taxon>
        <taxon>Agrypninae</taxon>
        <taxon>Pyrophorini</taxon>
        <taxon>Ignelater</taxon>
    </lineage>
</organism>
<dbReference type="CDD" id="cd23992">
    <property type="entry name" value="PBP_GOBP"/>
    <property type="match status" value="1"/>
</dbReference>
<dbReference type="GO" id="GO:0005615">
    <property type="term" value="C:extracellular space"/>
    <property type="evidence" value="ECO:0007669"/>
    <property type="project" value="TreeGrafter"/>
</dbReference>
<evidence type="ECO:0000256" key="4">
    <source>
        <dbReference type="ARBA" id="ARBA00022729"/>
    </source>
</evidence>
<dbReference type="PANTHER" id="PTHR11857:SF43">
    <property type="entry name" value="GEO07291P1-RELATED"/>
    <property type="match status" value="1"/>
</dbReference>
<dbReference type="Gene3D" id="1.10.238.20">
    <property type="entry name" value="Pheromone/general odorant binding protein domain"/>
    <property type="match status" value="1"/>
</dbReference>
<dbReference type="InterPro" id="IPR036728">
    <property type="entry name" value="PBP_GOBP_sf"/>
</dbReference>
<dbReference type="Pfam" id="PF01395">
    <property type="entry name" value="PBP_GOBP"/>
    <property type="match status" value="1"/>
</dbReference>
<evidence type="ECO:0000256" key="3">
    <source>
        <dbReference type="ARBA" id="ARBA00022525"/>
    </source>
</evidence>
<gene>
    <name evidence="6" type="ORF">ILUMI_12268</name>
</gene>
<name>A0A8K0D0M4_IGNLU</name>
<keyword evidence="3" id="KW-0964">Secreted</keyword>
<protein>
    <submittedName>
        <fullName evidence="6">Uncharacterized protein</fullName>
    </submittedName>
</protein>
<dbReference type="SUPFAM" id="SSF47565">
    <property type="entry name" value="Insect pheromone/odorant-binding proteins"/>
    <property type="match status" value="1"/>
</dbReference>
<accession>A0A8K0D0M4</accession>
<evidence type="ECO:0000256" key="2">
    <source>
        <dbReference type="ARBA" id="ARBA00008098"/>
    </source>
</evidence>
<dbReference type="GO" id="GO:0007608">
    <property type="term" value="P:sensory perception of smell"/>
    <property type="evidence" value="ECO:0007669"/>
    <property type="project" value="TreeGrafter"/>
</dbReference>
<dbReference type="InterPro" id="IPR006170">
    <property type="entry name" value="PBP/GOBP"/>
</dbReference>
<dbReference type="AlphaFoldDB" id="A0A8K0D0M4"/>
<dbReference type="SMART" id="SM00708">
    <property type="entry name" value="PhBP"/>
    <property type="match status" value="1"/>
</dbReference>
<evidence type="ECO:0000313" key="6">
    <source>
        <dbReference type="EMBL" id="KAF2893902.1"/>
    </source>
</evidence>
<keyword evidence="4 5" id="KW-0732">Signal</keyword>
<evidence type="ECO:0000256" key="5">
    <source>
        <dbReference type="SAM" id="SignalP"/>
    </source>
</evidence>
<dbReference type="GO" id="GO:0005549">
    <property type="term" value="F:odorant binding"/>
    <property type="evidence" value="ECO:0007669"/>
    <property type="project" value="InterPro"/>
</dbReference>
<dbReference type="PANTHER" id="PTHR11857">
    <property type="entry name" value="ODORANT BINDING PROTEIN-RELATED"/>
    <property type="match status" value="1"/>
</dbReference>
<comment type="subcellular location">
    <subcellularLocation>
        <location evidence="1">Secreted</location>
    </subcellularLocation>
</comment>
<feature type="signal peptide" evidence="5">
    <location>
        <begin position="1"/>
        <end position="16"/>
    </location>
</feature>
<dbReference type="Proteomes" id="UP000801492">
    <property type="component" value="Unassembled WGS sequence"/>
</dbReference>
<dbReference type="EMBL" id="VTPC01007558">
    <property type="protein sequence ID" value="KAF2893902.1"/>
    <property type="molecule type" value="Genomic_DNA"/>
</dbReference>
<reference evidence="6" key="1">
    <citation type="submission" date="2019-08" db="EMBL/GenBank/DDBJ databases">
        <title>The genome of the North American firefly Photinus pyralis.</title>
        <authorList>
            <consortium name="Photinus pyralis genome working group"/>
            <person name="Fallon T.R."/>
            <person name="Sander Lower S.E."/>
            <person name="Weng J.-K."/>
        </authorList>
    </citation>
    <scope>NUCLEOTIDE SEQUENCE</scope>
    <source>
        <strain evidence="6">TRF0915ILg1</strain>
        <tissue evidence="6">Whole body</tissue>
    </source>
</reference>
<comment type="similarity">
    <text evidence="2">Belongs to the PBP/GOBP family.</text>
</comment>
<evidence type="ECO:0000313" key="7">
    <source>
        <dbReference type="Proteomes" id="UP000801492"/>
    </source>
</evidence>
<sequence length="135" mass="15491">MKVCVFLLLLVVYGSCTKNLTMSYFRDLSKGAAAPFVNECMCQSHLNPQILDDFSKYGKIPHDPCWKCFLKCLGIKLEVLNSTGHVHVQKWADRFEHLDLSLAEKCSDFDVPDLCQKAYLMFNCVHDEYSKQYPA</sequence>
<comment type="caution">
    <text evidence="6">The sequence shown here is derived from an EMBL/GenBank/DDBJ whole genome shotgun (WGS) entry which is preliminary data.</text>
</comment>
<feature type="chain" id="PRO_5035479696" evidence="5">
    <location>
        <begin position="17"/>
        <end position="135"/>
    </location>
</feature>
<proteinExistence type="inferred from homology"/>
<evidence type="ECO:0000256" key="1">
    <source>
        <dbReference type="ARBA" id="ARBA00004613"/>
    </source>
</evidence>
<keyword evidence="7" id="KW-1185">Reference proteome</keyword>